<dbReference type="InterPro" id="IPR014774">
    <property type="entry name" value="KaiC-like_dom"/>
</dbReference>
<keyword evidence="5" id="KW-0418">Kinase</keyword>
<gene>
    <name evidence="8" type="ORF">RGI145_23965</name>
</gene>
<keyword evidence="3" id="KW-0808">Transferase</keyword>
<dbReference type="Proteomes" id="UP000185494">
    <property type="component" value="Chromosome 2"/>
</dbReference>
<geneLocation type="plasmid" evidence="8 9">
    <name>2</name>
</geneLocation>
<keyword evidence="2" id="KW-0597">Phosphoprotein</keyword>
<dbReference type="RefSeq" id="WP_075801098.1">
    <property type="nucleotide sequence ID" value="NZ_CP015586.1"/>
</dbReference>
<dbReference type="GO" id="GO:0005524">
    <property type="term" value="F:ATP binding"/>
    <property type="evidence" value="ECO:0007669"/>
    <property type="project" value="InterPro"/>
</dbReference>
<evidence type="ECO:0000256" key="4">
    <source>
        <dbReference type="ARBA" id="ARBA00022737"/>
    </source>
</evidence>
<dbReference type="SMART" id="SM00382">
    <property type="entry name" value="AAA"/>
    <property type="match status" value="2"/>
</dbReference>
<organism evidence="8 9">
    <name type="scientific">Roseomonas gilardii</name>
    <dbReference type="NCBI Taxonomy" id="257708"/>
    <lineage>
        <taxon>Bacteria</taxon>
        <taxon>Pseudomonadati</taxon>
        <taxon>Pseudomonadota</taxon>
        <taxon>Alphaproteobacteria</taxon>
        <taxon>Acetobacterales</taxon>
        <taxon>Roseomonadaceae</taxon>
        <taxon>Roseomonas</taxon>
    </lineage>
</organism>
<protein>
    <recommendedName>
        <fullName evidence="1">non-specific serine/threonine protein kinase</fullName>
        <ecNumber evidence="1">2.7.11.1</ecNumber>
    </recommendedName>
</protein>
<keyword evidence="8" id="KW-0614">Plasmid</keyword>
<feature type="domain" description="KaiC" evidence="7">
    <location>
        <begin position="246"/>
        <end position="478"/>
    </location>
</feature>
<evidence type="ECO:0000256" key="3">
    <source>
        <dbReference type="ARBA" id="ARBA00022679"/>
    </source>
</evidence>
<proteinExistence type="predicted"/>
<dbReference type="InterPro" id="IPR003593">
    <property type="entry name" value="AAA+_ATPase"/>
</dbReference>
<dbReference type="SUPFAM" id="SSF52540">
    <property type="entry name" value="P-loop containing nucleoside triphosphate hydrolases"/>
    <property type="match status" value="2"/>
</dbReference>
<evidence type="ECO:0000256" key="5">
    <source>
        <dbReference type="ARBA" id="ARBA00022777"/>
    </source>
</evidence>
<accession>A0A1L7ANU5</accession>
<dbReference type="GO" id="GO:0004674">
    <property type="term" value="F:protein serine/threonine kinase activity"/>
    <property type="evidence" value="ECO:0007669"/>
    <property type="project" value="UniProtKB-EC"/>
</dbReference>
<dbReference type="PANTHER" id="PTHR42926">
    <property type="match status" value="1"/>
</dbReference>
<evidence type="ECO:0000313" key="8">
    <source>
        <dbReference type="EMBL" id="APT60402.1"/>
    </source>
</evidence>
<dbReference type="Pfam" id="PF06745">
    <property type="entry name" value="ATPase"/>
    <property type="match status" value="2"/>
</dbReference>
<dbReference type="InterPro" id="IPR051347">
    <property type="entry name" value="Circadian_clock_KaiC-rel"/>
</dbReference>
<name>A0A1L7ANU5_9PROT</name>
<evidence type="ECO:0000313" key="9">
    <source>
        <dbReference type="Proteomes" id="UP000185494"/>
    </source>
</evidence>
<dbReference type="EC" id="2.7.11.1" evidence="1"/>
<keyword evidence="6" id="KW-0378">Hydrolase</keyword>
<dbReference type="GO" id="GO:0016787">
    <property type="term" value="F:hydrolase activity"/>
    <property type="evidence" value="ECO:0007669"/>
    <property type="project" value="UniProtKB-KW"/>
</dbReference>
<dbReference type="PROSITE" id="PS51146">
    <property type="entry name" value="KAIC"/>
    <property type="match status" value="2"/>
</dbReference>
<evidence type="ECO:0000256" key="1">
    <source>
        <dbReference type="ARBA" id="ARBA00012513"/>
    </source>
</evidence>
<dbReference type="PIRSF" id="PIRSF039117">
    <property type="entry name" value="KaiC"/>
    <property type="match status" value="1"/>
</dbReference>
<evidence type="ECO:0000256" key="2">
    <source>
        <dbReference type="ARBA" id="ARBA00022553"/>
    </source>
</evidence>
<evidence type="ECO:0000256" key="6">
    <source>
        <dbReference type="ARBA" id="ARBA00022801"/>
    </source>
</evidence>
<dbReference type="PANTHER" id="PTHR42926:SF1">
    <property type="entry name" value="CIRCADIAN CLOCK OSCILLATOR PROTEIN KAIC 1"/>
    <property type="match status" value="1"/>
</dbReference>
<dbReference type="CDD" id="cd19488">
    <property type="entry name" value="KaiC-like_N"/>
    <property type="match status" value="1"/>
</dbReference>
<reference evidence="8 9" key="1">
    <citation type="submission" date="2016-05" db="EMBL/GenBank/DDBJ databases">
        <title>Complete Genome and Methylome Analysis of Psychrotrophic Bacterial Isolates from Antarctic Lake Untersee.</title>
        <authorList>
            <person name="Fomenkov A."/>
            <person name="Akimov V.N."/>
            <person name="Vasilyeva L.V."/>
            <person name="Andersen D."/>
            <person name="Vincze T."/>
            <person name="Roberts R.J."/>
        </authorList>
    </citation>
    <scope>NUCLEOTIDE SEQUENCE [LARGE SCALE GENOMIC DNA]</scope>
    <source>
        <strain evidence="8 9">U14-5</strain>
        <plasmid evidence="9">Plasmid 2</plasmid>
    </source>
</reference>
<sequence>MSELLSRPILRTGIPEFDVVLRGGLPRHRLHLLEGAPGSGKTTIALRFLLEGIAHGERGLYVTLSETAEELTASAASHGWSLEGIDLFELVPAEAELDRQQTVFYPAEAEFGETMRTITERIEATKPDRIVIDSLSELRLLAQDPLPYRRQLLALKRFLQGRQATTFVLDDLTSGGDADLHSLVHGVISLEQIERNYGAARRRLRVAKMRGSDYQSGWHDFALVTGEVLVFPSLIAEEHRTPVVGAPLPSGVASLDEMLGGGLDRGTTTMLVGPSGVGKSSMAVRYAMAAVAAGEHAAYFAFDETLQTFSHRAAALGLAVEEGMETGHLSWSRASPSRLSAGEFVWRVRREVEDRQARVVVIDSLNSYLGTMPEERSLMLHMHELLTYLNNQGVVTILVLAQPGVVGDVNSPVDLSFLSDTVVLLRFFEANGEVRKAVSVVKKRSGVHELAIREYKLFPHGMQVGPPLQGLQGVLTGVPAYTGPLGGLIGGNDAAG</sequence>
<dbReference type="KEGG" id="rgi:RGI145_23965"/>
<dbReference type="EMBL" id="CP015586">
    <property type="protein sequence ID" value="APT60402.1"/>
    <property type="molecule type" value="Genomic_DNA"/>
</dbReference>
<dbReference type="InterPro" id="IPR027417">
    <property type="entry name" value="P-loop_NTPase"/>
</dbReference>
<dbReference type="PRINTS" id="PR01874">
    <property type="entry name" value="DNAREPAIRADA"/>
</dbReference>
<dbReference type="AlphaFoldDB" id="A0A1L7ANU5"/>
<feature type="domain" description="KaiC" evidence="7">
    <location>
        <begin position="8"/>
        <end position="244"/>
    </location>
</feature>
<dbReference type="Gene3D" id="3.40.50.300">
    <property type="entry name" value="P-loop containing nucleotide triphosphate hydrolases"/>
    <property type="match status" value="2"/>
</dbReference>
<dbReference type="InterPro" id="IPR030665">
    <property type="entry name" value="KaiC"/>
</dbReference>
<dbReference type="InterPro" id="IPR010624">
    <property type="entry name" value="KaiC_dom"/>
</dbReference>
<keyword evidence="4" id="KW-0677">Repeat</keyword>
<evidence type="ECO:0000259" key="7">
    <source>
        <dbReference type="PROSITE" id="PS51146"/>
    </source>
</evidence>